<dbReference type="AlphaFoldDB" id="A0A6N4RE46"/>
<feature type="signal peptide" evidence="1">
    <location>
        <begin position="1"/>
        <end position="23"/>
    </location>
</feature>
<comment type="caution">
    <text evidence="2">The sequence shown here is derived from an EMBL/GenBank/DDBJ whole genome shotgun (WGS) entry which is preliminary data.</text>
</comment>
<protein>
    <submittedName>
        <fullName evidence="2">Uncharacterized protein</fullName>
    </submittedName>
</protein>
<evidence type="ECO:0000256" key="1">
    <source>
        <dbReference type="SAM" id="SignalP"/>
    </source>
</evidence>
<evidence type="ECO:0000313" key="3">
    <source>
        <dbReference type="Proteomes" id="UP000320948"/>
    </source>
</evidence>
<gene>
    <name evidence="2" type="ORF">DI628_04975</name>
</gene>
<accession>A0A6N4RE46</accession>
<reference evidence="2 3" key="1">
    <citation type="journal article" date="2017" name="Nat. Commun.">
        <title>In situ click chemistry generation of cyclooxygenase-2 inhibitors.</title>
        <authorList>
            <person name="Bhardwaj A."/>
            <person name="Kaur J."/>
            <person name="Wuest M."/>
            <person name="Wuest F."/>
        </authorList>
    </citation>
    <scope>NUCLEOTIDE SEQUENCE [LARGE SCALE GENOMIC DNA]</scope>
    <source>
        <strain evidence="2">S2_018_000_R2_106</strain>
    </source>
</reference>
<dbReference type="EMBL" id="VAFM01000001">
    <property type="protein sequence ID" value="TKW61977.1"/>
    <property type="molecule type" value="Genomic_DNA"/>
</dbReference>
<name>A0A6N4RE46_BLAVI</name>
<evidence type="ECO:0000313" key="2">
    <source>
        <dbReference type="EMBL" id="TKW61977.1"/>
    </source>
</evidence>
<organism evidence="2 3">
    <name type="scientific">Blastochloris viridis</name>
    <name type="common">Rhodopseudomonas viridis</name>
    <dbReference type="NCBI Taxonomy" id="1079"/>
    <lineage>
        <taxon>Bacteria</taxon>
        <taxon>Pseudomonadati</taxon>
        <taxon>Pseudomonadota</taxon>
        <taxon>Alphaproteobacteria</taxon>
        <taxon>Hyphomicrobiales</taxon>
        <taxon>Blastochloridaceae</taxon>
        <taxon>Blastochloris</taxon>
    </lineage>
</organism>
<dbReference type="Proteomes" id="UP000320948">
    <property type="component" value="Unassembled WGS sequence"/>
</dbReference>
<proteinExistence type="predicted"/>
<sequence length="187" mass="20097">MKRGLLALLLAPVLLAPVRLENAAPSFFQPSISPAPEAYSLPPAEPMVTPTVIYVSPTLYPEAMGVPSSTLNLPLSPQPQAQPPVVIQKVYMAPPEDLMPDQRAALCLRSLLLVQDISMLSYQQKESKGAFSLATAATAAVGPVSHRKWPSMTAFRSAARDLPWFYPNKAELSQAIAAADSLCARSK</sequence>
<feature type="chain" id="PRO_5027106694" evidence="1">
    <location>
        <begin position="24"/>
        <end position="187"/>
    </location>
</feature>
<keyword evidence="1" id="KW-0732">Signal</keyword>